<keyword evidence="19" id="KW-0132">Cell division</keyword>
<comment type="similarity">
    <text evidence="11">Belongs to the SEDS family. FtsW subfamily.</text>
</comment>
<feature type="transmembrane region" description="Helical" evidence="18">
    <location>
        <begin position="332"/>
        <end position="353"/>
    </location>
</feature>
<feature type="transmembrane region" description="Helical" evidence="18">
    <location>
        <begin position="63"/>
        <end position="83"/>
    </location>
</feature>
<evidence type="ECO:0000256" key="14">
    <source>
        <dbReference type="ARBA" id="ARBA00044770"/>
    </source>
</evidence>
<evidence type="ECO:0000256" key="2">
    <source>
        <dbReference type="ARBA" id="ARBA00022676"/>
    </source>
</evidence>
<sequence>MAQKRRSRTNVPKQQRRRRRRPAVQRYYDYNLLASVILLTCFGLVMLYSTSAYEAQVEHGSDMFYFGKQAAISAACLVAVLIFSQIDYHIYAKFATALYIVSNVLLVATKFIGREINGAKRWIYFGPVSFQPAELGKLSLILFLACVIVKIGGRKMRGWRAPAIILGLGGITAFFTYYFTQNMSTAIIMAGITGIMLFVAHPKTVPFLAAVGAVLVMAAGVVFYVATNAASGTFRLRRVLVWLDPEAYASWGGYQVMQGLYAIGSGGFFGKGLGNSTQKLGAVPEAQNDMIFSIVCEELGVFGAAMLTILFVFLLYRLLFIAQNAPDLLGSLIATGIFAHIALQVVLNMAVVLNMIPTTGVTLPFVSYGGTSILFLMAEMTLALSVSRQIKFKEQEEGKRSLTRTA</sequence>
<dbReference type="GO" id="GO:0015648">
    <property type="term" value="F:lipid-linked peptidoglycan transporter activity"/>
    <property type="evidence" value="ECO:0007669"/>
    <property type="project" value="TreeGrafter"/>
</dbReference>
<dbReference type="Pfam" id="PF01098">
    <property type="entry name" value="FTSW_RODA_SPOVE"/>
    <property type="match status" value="1"/>
</dbReference>
<keyword evidence="20" id="KW-1185">Reference proteome</keyword>
<feature type="transmembrane region" description="Helical" evidence="18">
    <location>
        <begin position="27"/>
        <end position="51"/>
    </location>
</feature>
<organism evidence="19 20">
    <name type="scientific">Murimonas intestini</name>
    <dbReference type="NCBI Taxonomy" id="1337051"/>
    <lineage>
        <taxon>Bacteria</taxon>
        <taxon>Bacillati</taxon>
        <taxon>Bacillota</taxon>
        <taxon>Clostridia</taxon>
        <taxon>Lachnospirales</taxon>
        <taxon>Lachnospiraceae</taxon>
        <taxon>Murimonas</taxon>
    </lineage>
</organism>
<keyword evidence="2" id="KW-0328">Glycosyltransferase</keyword>
<feature type="region of interest" description="Disordered" evidence="17">
    <location>
        <begin position="1"/>
        <end position="20"/>
    </location>
</feature>
<dbReference type="AlphaFoldDB" id="A0AB73T5N8"/>
<dbReference type="Proteomes" id="UP000245412">
    <property type="component" value="Unassembled WGS sequence"/>
</dbReference>
<feature type="transmembrane region" description="Helical" evidence="18">
    <location>
        <begin position="159"/>
        <end position="177"/>
    </location>
</feature>
<evidence type="ECO:0000256" key="8">
    <source>
        <dbReference type="ARBA" id="ARBA00023136"/>
    </source>
</evidence>
<keyword evidence="3" id="KW-0808">Transferase</keyword>
<evidence type="ECO:0000256" key="11">
    <source>
        <dbReference type="ARBA" id="ARBA00038053"/>
    </source>
</evidence>
<dbReference type="InterPro" id="IPR001182">
    <property type="entry name" value="FtsW/RodA"/>
</dbReference>
<reference evidence="19 20" key="1">
    <citation type="submission" date="2018-05" db="EMBL/GenBank/DDBJ databases">
        <authorList>
            <person name="Goeker M."/>
            <person name="Huntemann M."/>
            <person name="Clum A."/>
            <person name="Pillay M."/>
            <person name="Palaniappan K."/>
            <person name="Varghese N."/>
            <person name="Mikhailova N."/>
            <person name="Stamatis D."/>
            <person name="Reddy T."/>
            <person name="Daum C."/>
            <person name="Shapiro N."/>
            <person name="Ivanova N."/>
            <person name="Kyrpides N."/>
            <person name="Woyke T."/>
        </authorList>
    </citation>
    <scope>NUCLEOTIDE SEQUENCE [LARGE SCALE GENOMIC DNA]</scope>
    <source>
        <strain evidence="19 20">DSM 26524</strain>
    </source>
</reference>
<dbReference type="RefSeq" id="WP_109626268.1">
    <property type="nucleotide sequence ID" value="NZ_JANKBI010000003.1"/>
</dbReference>
<dbReference type="GO" id="GO:0051301">
    <property type="term" value="P:cell division"/>
    <property type="evidence" value="ECO:0007669"/>
    <property type="project" value="UniProtKB-KW"/>
</dbReference>
<evidence type="ECO:0000256" key="17">
    <source>
        <dbReference type="SAM" id="MobiDB-lite"/>
    </source>
</evidence>
<evidence type="ECO:0000256" key="1">
    <source>
        <dbReference type="ARBA" id="ARBA00004141"/>
    </source>
</evidence>
<evidence type="ECO:0000256" key="12">
    <source>
        <dbReference type="ARBA" id="ARBA00041185"/>
    </source>
</evidence>
<proteinExistence type="inferred from homology"/>
<dbReference type="GO" id="GO:0009252">
    <property type="term" value="P:peptidoglycan biosynthetic process"/>
    <property type="evidence" value="ECO:0007669"/>
    <property type="project" value="UniProtKB-KW"/>
</dbReference>
<dbReference type="GO" id="GO:0032153">
    <property type="term" value="C:cell division site"/>
    <property type="evidence" value="ECO:0007669"/>
    <property type="project" value="TreeGrafter"/>
</dbReference>
<comment type="caution">
    <text evidence="19">The sequence shown here is derived from an EMBL/GenBank/DDBJ whole genome shotgun (WGS) entry which is preliminary data.</text>
</comment>
<comment type="catalytic activity">
    <reaction evidence="15">
        <text>[GlcNAc-(1-&gt;4)-Mur2Ac(oyl-L-Ala-gamma-D-Glu-L-Lys-D-Ala-D-Ala)](n)-di-trans,octa-cis-undecaprenyl diphosphate + beta-D-GlcNAc-(1-&gt;4)-Mur2Ac(oyl-L-Ala-gamma-D-Glu-L-Lys-D-Ala-D-Ala)-di-trans,octa-cis-undecaprenyl diphosphate = [GlcNAc-(1-&gt;4)-Mur2Ac(oyl-L-Ala-gamma-D-Glu-L-Lys-D-Ala-D-Ala)](n+1)-di-trans,octa-cis-undecaprenyl diphosphate + di-trans,octa-cis-undecaprenyl diphosphate + H(+)</text>
        <dbReference type="Rhea" id="RHEA:23708"/>
        <dbReference type="Rhea" id="RHEA-COMP:9602"/>
        <dbReference type="Rhea" id="RHEA-COMP:9603"/>
        <dbReference type="ChEBI" id="CHEBI:15378"/>
        <dbReference type="ChEBI" id="CHEBI:58405"/>
        <dbReference type="ChEBI" id="CHEBI:60033"/>
        <dbReference type="ChEBI" id="CHEBI:78435"/>
        <dbReference type="EC" id="2.4.99.28"/>
    </reaction>
</comment>
<feature type="transmembrane region" description="Helical" evidence="18">
    <location>
        <begin position="183"/>
        <end position="200"/>
    </location>
</feature>
<evidence type="ECO:0000256" key="10">
    <source>
        <dbReference type="ARBA" id="ARBA00033270"/>
    </source>
</evidence>
<evidence type="ECO:0000256" key="16">
    <source>
        <dbReference type="ARBA" id="ARBA00049966"/>
    </source>
</evidence>
<feature type="transmembrane region" description="Helical" evidence="18">
    <location>
        <begin position="365"/>
        <end position="386"/>
    </location>
</feature>
<evidence type="ECO:0000313" key="19">
    <source>
        <dbReference type="EMBL" id="PWJ76213.1"/>
    </source>
</evidence>
<dbReference type="EMBL" id="QGGY01000005">
    <property type="protein sequence ID" value="PWJ76213.1"/>
    <property type="molecule type" value="Genomic_DNA"/>
</dbReference>
<keyword evidence="7 18" id="KW-1133">Transmembrane helix</keyword>
<evidence type="ECO:0000256" key="13">
    <source>
        <dbReference type="ARBA" id="ARBA00041418"/>
    </source>
</evidence>
<keyword evidence="5" id="KW-0133">Cell shape</keyword>
<name>A0AB73T5N8_9FIRM</name>
<dbReference type="GO" id="GO:0008955">
    <property type="term" value="F:peptidoglycan glycosyltransferase activity"/>
    <property type="evidence" value="ECO:0007669"/>
    <property type="project" value="UniProtKB-EC"/>
</dbReference>
<evidence type="ECO:0000256" key="9">
    <source>
        <dbReference type="ARBA" id="ARBA00032370"/>
    </source>
</evidence>
<dbReference type="EC" id="2.4.99.28" evidence="14"/>
<dbReference type="PANTHER" id="PTHR30474:SF2">
    <property type="entry name" value="PEPTIDOGLYCAN GLYCOSYLTRANSFERASE FTSW-RELATED"/>
    <property type="match status" value="1"/>
</dbReference>
<dbReference type="GO" id="GO:0005886">
    <property type="term" value="C:plasma membrane"/>
    <property type="evidence" value="ECO:0007669"/>
    <property type="project" value="TreeGrafter"/>
</dbReference>
<feature type="transmembrane region" description="Helical" evidence="18">
    <location>
        <begin position="90"/>
        <end position="113"/>
    </location>
</feature>
<feature type="transmembrane region" description="Helical" evidence="18">
    <location>
        <begin position="207"/>
        <end position="226"/>
    </location>
</feature>
<keyword evidence="8 18" id="KW-0472">Membrane</keyword>
<evidence type="ECO:0000256" key="4">
    <source>
        <dbReference type="ARBA" id="ARBA00022692"/>
    </source>
</evidence>
<evidence type="ECO:0000256" key="15">
    <source>
        <dbReference type="ARBA" id="ARBA00049902"/>
    </source>
</evidence>
<accession>A0AB73T5N8</accession>
<keyword evidence="19" id="KW-0131">Cell cycle</keyword>
<evidence type="ECO:0000256" key="18">
    <source>
        <dbReference type="SAM" id="Phobius"/>
    </source>
</evidence>
<feature type="transmembrane region" description="Helical" evidence="18">
    <location>
        <begin position="299"/>
        <end position="320"/>
    </location>
</feature>
<evidence type="ECO:0000256" key="5">
    <source>
        <dbReference type="ARBA" id="ARBA00022960"/>
    </source>
</evidence>
<evidence type="ECO:0000256" key="7">
    <source>
        <dbReference type="ARBA" id="ARBA00022989"/>
    </source>
</evidence>
<keyword evidence="4 18" id="KW-0812">Transmembrane</keyword>
<feature type="transmembrane region" description="Helical" evidence="18">
    <location>
        <begin position="133"/>
        <end position="152"/>
    </location>
</feature>
<comment type="subcellular location">
    <subcellularLocation>
        <location evidence="1">Membrane</location>
        <topology evidence="1">Multi-pass membrane protein</topology>
    </subcellularLocation>
</comment>
<comment type="function">
    <text evidence="16">Peptidoglycan polymerase that is essential for cell division.</text>
</comment>
<gene>
    <name evidence="19" type="ORF">C7383_105250</name>
</gene>
<evidence type="ECO:0000313" key="20">
    <source>
        <dbReference type="Proteomes" id="UP000245412"/>
    </source>
</evidence>
<keyword evidence="6" id="KW-0573">Peptidoglycan synthesis</keyword>
<dbReference type="GO" id="GO:0008360">
    <property type="term" value="P:regulation of cell shape"/>
    <property type="evidence" value="ECO:0007669"/>
    <property type="project" value="UniProtKB-KW"/>
</dbReference>
<evidence type="ECO:0000256" key="3">
    <source>
        <dbReference type="ARBA" id="ARBA00022679"/>
    </source>
</evidence>
<protein>
    <recommendedName>
        <fullName evidence="12">Probable peptidoglycan glycosyltransferase FtsW</fullName>
        <ecNumber evidence="14">2.4.99.28</ecNumber>
    </recommendedName>
    <alternativeName>
        <fullName evidence="13">Cell division protein FtsW</fullName>
    </alternativeName>
    <alternativeName>
        <fullName evidence="10">Cell wall polymerase</fullName>
    </alternativeName>
    <alternativeName>
        <fullName evidence="9">Peptidoglycan polymerase</fullName>
    </alternativeName>
</protein>
<dbReference type="PANTHER" id="PTHR30474">
    <property type="entry name" value="CELL CYCLE PROTEIN"/>
    <property type="match status" value="1"/>
</dbReference>
<evidence type="ECO:0000256" key="6">
    <source>
        <dbReference type="ARBA" id="ARBA00022984"/>
    </source>
</evidence>